<dbReference type="EMBL" id="CADIKB010000049">
    <property type="protein sequence ID" value="CAB3734593.1"/>
    <property type="molecule type" value="Genomic_DNA"/>
</dbReference>
<evidence type="ECO:0000256" key="1">
    <source>
        <dbReference type="ARBA" id="ARBA00008857"/>
    </source>
</evidence>
<dbReference type="Pfam" id="PF00589">
    <property type="entry name" value="Phage_integrase"/>
    <property type="match status" value="1"/>
</dbReference>
<dbReference type="GO" id="GO:0015074">
    <property type="term" value="P:DNA integration"/>
    <property type="evidence" value="ECO:0007669"/>
    <property type="project" value="UniProtKB-KW"/>
</dbReference>
<evidence type="ECO:0000256" key="2">
    <source>
        <dbReference type="ARBA" id="ARBA00022908"/>
    </source>
</evidence>
<dbReference type="InterPro" id="IPR050090">
    <property type="entry name" value="Tyrosine_recombinase_XerCD"/>
</dbReference>
<accession>A0A6J5CGD8</accession>
<comment type="similarity">
    <text evidence="1">Belongs to the 'phage' integrase family.</text>
</comment>
<dbReference type="Gene3D" id="1.10.443.10">
    <property type="entry name" value="Intergrase catalytic core"/>
    <property type="match status" value="1"/>
</dbReference>
<keyword evidence="3" id="KW-0238">DNA-binding</keyword>
<sequence>MKPIWPDTDSRYVDRFIWGLGTRNATTTKVYRCILSGFQRFVMQRECAGSLDQQTISAWLHERATQWPTHIVFHRARLVDRFLDFLVSEGSVASNPLRVLRIEYGQRTTTPVVRALLSSSPETALDALRLPQRFGSFLGPLMRDHVTLMRAMGYRYETQANRFVYFDRYLQRNPGLEGQPLAVLLRDWHATRPTPENAWMCQELGRDLARALRRSEPMIVVPKPDPRLRQQLEQQRRGPYIYTEQEVQRLLETARQYPSPCAPLRPMSLYTMLVLAYCTGLRLGEIVGLNLGDVHLDVGEIEIRETKFFKSRTLPVSNSVAVVLREYVNARRRAGAPQQTESGLFWHQQRAGRYSYVMTEKLLTRVLRLSGVKPDRGGLGPRIHDLRHTFVANRMLGWYREGINPQARLPYLATYLGHRDINSTLIYLTITQELLQQAGARFRAFGVHSLHVDEGVDDETD</sequence>
<reference evidence="6 7" key="1">
    <citation type="submission" date="2020-04" db="EMBL/GenBank/DDBJ databases">
        <authorList>
            <person name="De Canck E."/>
        </authorList>
    </citation>
    <scope>NUCLEOTIDE SEQUENCE [LARGE SCALE GENOMIC DNA]</scope>
    <source>
        <strain evidence="6 7">LMG 22037</strain>
    </source>
</reference>
<keyword evidence="2" id="KW-0229">DNA integration</keyword>
<organism evidence="6 7">
    <name type="scientific">Paraburkholderia phenoliruptrix</name>
    <dbReference type="NCBI Taxonomy" id="252970"/>
    <lineage>
        <taxon>Bacteria</taxon>
        <taxon>Pseudomonadati</taxon>
        <taxon>Pseudomonadota</taxon>
        <taxon>Betaproteobacteria</taxon>
        <taxon>Burkholderiales</taxon>
        <taxon>Burkholderiaceae</taxon>
        <taxon>Paraburkholderia</taxon>
    </lineage>
</organism>
<dbReference type="GO" id="GO:0006310">
    <property type="term" value="P:DNA recombination"/>
    <property type="evidence" value="ECO:0007669"/>
    <property type="project" value="UniProtKB-KW"/>
</dbReference>
<evidence type="ECO:0000313" key="7">
    <source>
        <dbReference type="Proteomes" id="UP000494249"/>
    </source>
</evidence>
<dbReference type="GO" id="GO:0003677">
    <property type="term" value="F:DNA binding"/>
    <property type="evidence" value="ECO:0007669"/>
    <property type="project" value="UniProtKB-KW"/>
</dbReference>
<keyword evidence="4" id="KW-0233">DNA recombination</keyword>
<evidence type="ECO:0000256" key="4">
    <source>
        <dbReference type="ARBA" id="ARBA00023172"/>
    </source>
</evidence>
<feature type="domain" description="Tyr recombinase" evidence="5">
    <location>
        <begin position="237"/>
        <end position="440"/>
    </location>
</feature>
<evidence type="ECO:0000259" key="5">
    <source>
        <dbReference type="PROSITE" id="PS51898"/>
    </source>
</evidence>
<gene>
    <name evidence="6" type="primary">xerC_9</name>
    <name evidence="6" type="ORF">LMG22037_05886</name>
</gene>
<evidence type="ECO:0000256" key="3">
    <source>
        <dbReference type="ARBA" id="ARBA00023125"/>
    </source>
</evidence>
<name>A0A6J5CGD8_9BURK</name>
<dbReference type="RefSeq" id="WP_175145480.1">
    <property type="nucleotide sequence ID" value="NZ_CADFGL010000047.1"/>
</dbReference>
<proteinExistence type="inferred from homology"/>
<dbReference type="PANTHER" id="PTHR30349">
    <property type="entry name" value="PHAGE INTEGRASE-RELATED"/>
    <property type="match status" value="1"/>
</dbReference>
<dbReference type="Proteomes" id="UP000494249">
    <property type="component" value="Unassembled WGS sequence"/>
</dbReference>
<protein>
    <submittedName>
        <fullName evidence="6">Tyrosine recombinase XerC</fullName>
    </submittedName>
</protein>
<dbReference type="PANTHER" id="PTHR30349:SF41">
    <property type="entry name" value="INTEGRASE_RECOMBINASE PROTEIN MJ0367-RELATED"/>
    <property type="match status" value="1"/>
</dbReference>
<evidence type="ECO:0000313" key="6">
    <source>
        <dbReference type="EMBL" id="CAB3734593.1"/>
    </source>
</evidence>
<dbReference type="InterPro" id="IPR013762">
    <property type="entry name" value="Integrase-like_cat_sf"/>
</dbReference>
<dbReference type="SUPFAM" id="SSF56349">
    <property type="entry name" value="DNA breaking-rejoining enzymes"/>
    <property type="match status" value="1"/>
</dbReference>
<dbReference type="PROSITE" id="PS51898">
    <property type="entry name" value="TYR_RECOMBINASE"/>
    <property type="match status" value="1"/>
</dbReference>
<dbReference type="AlphaFoldDB" id="A0A6J5CGD8"/>
<dbReference type="InterPro" id="IPR002104">
    <property type="entry name" value="Integrase_catalytic"/>
</dbReference>
<dbReference type="InterPro" id="IPR011010">
    <property type="entry name" value="DNA_brk_join_enz"/>
</dbReference>